<feature type="compositionally biased region" description="Basic residues" evidence="1">
    <location>
        <begin position="99"/>
        <end position="112"/>
    </location>
</feature>
<comment type="caution">
    <text evidence="2">The sequence shown here is derived from an EMBL/GenBank/DDBJ whole genome shotgun (WGS) entry which is preliminary data.</text>
</comment>
<reference evidence="2" key="2">
    <citation type="submission" date="2023-06" db="EMBL/GenBank/DDBJ databases">
        <authorList>
            <consortium name="Lawrence Berkeley National Laboratory"/>
            <person name="Mondo S.J."/>
            <person name="Hensen N."/>
            <person name="Bonometti L."/>
            <person name="Westerberg I."/>
            <person name="Brannstrom I.O."/>
            <person name="Guillou S."/>
            <person name="Cros-Aarteil S."/>
            <person name="Calhoun S."/>
            <person name="Haridas S."/>
            <person name="Kuo A."/>
            <person name="Pangilinan J."/>
            <person name="Riley R."/>
            <person name="Labutti K."/>
            <person name="Andreopoulos B."/>
            <person name="Lipzen A."/>
            <person name="Chen C."/>
            <person name="Yanf M."/>
            <person name="Daum C."/>
            <person name="Ng V."/>
            <person name="Clum A."/>
            <person name="Steindorff A."/>
            <person name="Ohm R."/>
            <person name="Martin F."/>
            <person name="Silar P."/>
            <person name="Natvig D."/>
            <person name="Lalanne C."/>
            <person name="Gautier V."/>
            <person name="Ament-Velasquez S.L."/>
            <person name="Kruys A."/>
            <person name="Hutchinson M.I."/>
            <person name="Powell A.J."/>
            <person name="Barry K."/>
            <person name="Miller A.N."/>
            <person name="Grigoriev I.V."/>
            <person name="Debuchy R."/>
            <person name="Gladieux P."/>
            <person name="Thoren M.H."/>
            <person name="Johannesson H."/>
        </authorList>
    </citation>
    <scope>NUCLEOTIDE SEQUENCE</scope>
    <source>
        <strain evidence="2">CBS 626.80</strain>
    </source>
</reference>
<feature type="region of interest" description="Disordered" evidence="1">
    <location>
        <begin position="98"/>
        <end position="168"/>
    </location>
</feature>
<accession>A0AAN6SB80</accession>
<dbReference type="Proteomes" id="UP001303222">
    <property type="component" value="Unassembled WGS sequence"/>
</dbReference>
<feature type="compositionally biased region" description="Basic and acidic residues" evidence="1">
    <location>
        <begin position="123"/>
        <end position="140"/>
    </location>
</feature>
<gene>
    <name evidence="2" type="ORF">QBC32DRAFT_366205</name>
</gene>
<keyword evidence="3" id="KW-1185">Reference proteome</keyword>
<evidence type="ECO:0000256" key="1">
    <source>
        <dbReference type="SAM" id="MobiDB-lite"/>
    </source>
</evidence>
<evidence type="ECO:0000313" key="3">
    <source>
        <dbReference type="Proteomes" id="UP001303222"/>
    </source>
</evidence>
<evidence type="ECO:0000313" key="2">
    <source>
        <dbReference type="EMBL" id="KAK3946788.1"/>
    </source>
</evidence>
<dbReference type="AlphaFoldDB" id="A0AAN6SB80"/>
<proteinExistence type="predicted"/>
<name>A0AAN6SB80_9PEZI</name>
<sequence length="168" mass="19625">MCHRVIRTICPSCLRPTAYPQRQRLDQCFPPKVYTGWAPATPMYEKHRTEEETMPEVCNRCRYRELWTWYNGQGDEREEERENDIGKKEVKEADEVKKVGKGKGKGKKKVKNVKNVEWSTTEGEEKGKRKGCEKEKEKLPKNKGKRKAGGVVDQAQQEVIGTKRRRFP</sequence>
<protein>
    <submittedName>
        <fullName evidence="2">Uncharacterized protein</fullName>
    </submittedName>
</protein>
<reference evidence="2" key="1">
    <citation type="journal article" date="2023" name="Mol. Phylogenet. Evol.">
        <title>Genome-scale phylogeny and comparative genomics of the fungal order Sordariales.</title>
        <authorList>
            <person name="Hensen N."/>
            <person name="Bonometti L."/>
            <person name="Westerberg I."/>
            <person name="Brannstrom I.O."/>
            <person name="Guillou S."/>
            <person name="Cros-Aarteil S."/>
            <person name="Calhoun S."/>
            <person name="Haridas S."/>
            <person name="Kuo A."/>
            <person name="Mondo S."/>
            <person name="Pangilinan J."/>
            <person name="Riley R."/>
            <person name="LaButti K."/>
            <person name="Andreopoulos B."/>
            <person name="Lipzen A."/>
            <person name="Chen C."/>
            <person name="Yan M."/>
            <person name="Daum C."/>
            <person name="Ng V."/>
            <person name="Clum A."/>
            <person name="Steindorff A."/>
            <person name="Ohm R.A."/>
            <person name="Martin F."/>
            <person name="Silar P."/>
            <person name="Natvig D.O."/>
            <person name="Lalanne C."/>
            <person name="Gautier V."/>
            <person name="Ament-Velasquez S.L."/>
            <person name="Kruys A."/>
            <person name="Hutchinson M.I."/>
            <person name="Powell A.J."/>
            <person name="Barry K."/>
            <person name="Miller A.N."/>
            <person name="Grigoriev I.V."/>
            <person name="Debuchy R."/>
            <person name="Gladieux P."/>
            <person name="Hiltunen Thoren M."/>
            <person name="Johannesson H."/>
        </authorList>
    </citation>
    <scope>NUCLEOTIDE SEQUENCE</scope>
    <source>
        <strain evidence="2">CBS 626.80</strain>
    </source>
</reference>
<dbReference type="EMBL" id="MU859518">
    <property type="protein sequence ID" value="KAK3946788.1"/>
    <property type="molecule type" value="Genomic_DNA"/>
</dbReference>
<organism evidence="2 3">
    <name type="scientific">Pseudoneurospora amorphoporcata</name>
    <dbReference type="NCBI Taxonomy" id="241081"/>
    <lineage>
        <taxon>Eukaryota</taxon>
        <taxon>Fungi</taxon>
        <taxon>Dikarya</taxon>
        <taxon>Ascomycota</taxon>
        <taxon>Pezizomycotina</taxon>
        <taxon>Sordariomycetes</taxon>
        <taxon>Sordariomycetidae</taxon>
        <taxon>Sordariales</taxon>
        <taxon>Sordariaceae</taxon>
        <taxon>Pseudoneurospora</taxon>
    </lineage>
</organism>